<dbReference type="eggNOG" id="KOG1502">
    <property type="taxonomic scope" value="Eukaryota"/>
</dbReference>
<evidence type="ECO:0000259" key="3">
    <source>
        <dbReference type="Pfam" id="PF01370"/>
    </source>
</evidence>
<dbReference type="PANTHER" id="PTHR10366">
    <property type="entry name" value="NAD DEPENDENT EPIMERASE/DEHYDRATASE"/>
    <property type="match status" value="1"/>
</dbReference>
<dbReference type="InterPro" id="IPR036291">
    <property type="entry name" value="NAD(P)-bd_dom_sf"/>
</dbReference>
<proteinExistence type="inferred from homology"/>
<dbReference type="OrthoDB" id="442325at2759"/>
<evidence type="ECO:0000313" key="5">
    <source>
        <dbReference type="Proteomes" id="UP000009168"/>
    </source>
</evidence>
<dbReference type="GO" id="GO:0016616">
    <property type="term" value="F:oxidoreductase activity, acting on the CH-OH group of donors, NAD or NADP as acceptor"/>
    <property type="evidence" value="ECO:0007669"/>
    <property type="project" value="TreeGrafter"/>
</dbReference>
<dbReference type="HOGENOM" id="CLU_007383_9_2_1"/>
<dbReference type="KEGG" id="tet:TTHERM_00647120"/>
<dbReference type="InterPro" id="IPR050425">
    <property type="entry name" value="NAD(P)_dehydrat-like"/>
</dbReference>
<dbReference type="SUPFAM" id="SSF51735">
    <property type="entry name" value="NAD(P)-binding Rossmann-fold domains"/>
    <property type="match status" value="1"/>
</dbReference>
<dbReference type="FunFam" id="3.40.50.720:FF:000336">
    <property type="entry name" value="Aldehyde reductase"/>
    <property type="match status" value="1"/>
</dbReference>
<keyword evidence="5" id="KW-1185">Reference proteome</keyword>
<sequence>MSSMQQRDNSQLRVLLTGASGYLAGHVLNQLLLRGYKVRATVRSLKNPKKVDHLYNINPSKNANLELVEADLTNKECWDAAMKDVDYVVHTASPFPQQVPKNEDEVIKPAVQGTENVFHAAIRNGVKKIVINSSIASVFTGNTQKNYFSTSDWSQLASCPPYEKSKTLAEKKAWEIYEKNKSKIQMTIILPGYILGPSFHANDCVSSDFILKVMKNEIPGIPKVSFATVDVRDCALAHVIPLDEEKLSLTNGKRYLLTENSYWMPDIVDILRDEFSKYKYKIVSFTIESKLMFSIAGCVDKQVGIIKPYFQRRVIFDNSDTINDLEIRFRLHRNTIVDFAYDMIKKGQVPNKLPKEAQVSPSKQD</sequence>
<dbReference type="RefSeq" id="XP_001027421.1">
    <property type="nucleotide sequence ID" value="XM_001027421.1"/>
</dbReference>
<dbReference type="AlphaFoldDB" id="I7MJT4"/>
<protein>
    <submittedName>
        <fullName evidence="4">Oxidoreductase, putative</fullName>
    </submittedName>
</protein>
<dbReference type="Proteomes" id="UP000009168">
    <property type="component" value="Unassembled WGS sequence"/>
</dbReference>
<dbReference type="STRING" id="312017.I7MJT4"/>
<name>I7MJT4_TETTS</name>
<dbReference type="OMA" id="QGQMKEK"/>
<evidence type="ECO:0000313" key="4">
    <source>
        <dbReference type="EMBL" id="EAS07179.1"/>
    </source>
</evidence>
<dbReference type="GeneID" id="7833620"/>
<dbReference type="Pfam" id="PF01370">
    <property type="entry name" value="Epimerase"/>
    <property type="match status" value="1"/>
</dbReference>
<feature type="domain" description="NAD-dependent epimerase/dehydratase" evidence="3">
    <location>
        <begin position="14"/>
        <end position="243"/>
    </location>
</feature>
<dbReference type="Gene3D" id="3.40.50.720">
    <property type="entry name" value="NAD(P)-binding Rossmann-like Domain"/>
    <property type="match status" value="1"/>
</dbReference>
<keyword evidence="1" id="KW-0560">Oxidoreductase</keyword>
<organism evidence="4 5">
    <name type="scientific">Tetrahymena thermophila (strain SB210)</name>
    <dbReference type="NCBI Taxonomy" id="312017"/>
    <lineage>
        <taxon>Eukaryota</taxon>
        <taxon>Sar</taxon>
        <taxon>Alveolata</taxon>
        <taxon>Ciliophora</taxon>
        <taxon>Intramacronucleata</taxon>
        <taxon>Oligohymenophorea</taxon>
        <taxon>Hymenostomatida</taxon>
        <taxon>Tetrahymenina</taxon>
        <taxon>Tetrahymenidae</taxon>
        <taxon>Tetrahymena</taxon>
    </lineage>
</organism>
<dbReference type="EMBL" id="GG662245">
    <property type="protein sequence ID" value="EAS07179.1"/>
    <property type="molecule type" value="Genomic_DNA"/>
</dbReference>
<reference evidence="5" key="1">
    <citation type="journal article" date="2006" name="PLoS Biol.">
        <title>Macronuclear genome sequence of the ciliate Tetrahymena thermophila, a model eukaryote.</title>
        <authorList>
            <person name="Eisen J.A."/>
            <person name="Coyne R.S."/>
            <person name="Wu M."/>
            <person name="Wu D."/>
            <person name="Thiagarajan M."/>
            <person name="Wortman J.R."/>
            <person name="Badger J.H."/>
            <person name="Ren Q."/>
            <person name="Amedeo P."/>
            <person name="Jones K.M."/>
            <person name="Tallon L.J."/>
            <person name="Delcher A.L."/>
            <person name="Salzberg S.L."/>
            <person name="Silva J.C."/>
            <person name="Haas B.J."/>
            <person name="Majoros W.H."/>
            <person name="Farzad M."/>
            <person name="Carlton J.M."/>
            <person name="Smith R.K. Jr."/>
            <person name="Garg J."/>
            <person name="Pearlman R.E."/>
            <person name="Karrer K.M."/>
            <person name="Sun L."/>
            <person name="Manning G."/>
            <person name="Elde N.C."/>
            <person name="Turkewitz A.P."/>
            <person name="Asai D.J."/>
            <person name="Wilkes D.E."/>
            <person name="Wang Y."/>
            <person name="Cai H."/>
            <person name="Collins K."/>
            <person name="Stewart B.A."/>
            <person name="Lee S.R."/>
            <person name="Wilamowska K."/>
            <person name="Weinberg Z."/>
            <person name="Ruzzo W.L."/>
            <person name="Wloga D."/>
            <person name="Gaertig J."/>
            <person name="Frankel J."/>
            <person name="Tsao C.-C."/>
            <person name="Gorovsky M.A."/>
            <person name="Keeling P.J."/>
            <person name="Waller R.F."/>
            <person name="Patron N.J."/>
            <person name="Cherry J.M."/>
            <person name="Stover N.A."/>
            <person name="Krieger C.J."/>
            <person name="del Toro C."/>
            <person name="Ryder H.F."/>
            <person name="Williamson S.C."/>
            <person name="Barbeau R.A."/>
            <person name="Hamilton E.P."/>
            <person name="Orias E."/>
        </authorList>
    </citation>
    <scope>NUCLEOTIDE SEQUENCE [LARGE SCALE GENOMIC DNA]</scope>
    <source>
        <strain evidence="5">SB210</strain>
    </source>
</reference>
<dbReference type="InterPro" id="IPR001509">
    <property type="entry name" value="Epimerase_deHydtase"/>
</dbReference>
<dbReference type="PANTHER" id="PTHR10366:SF564">
    <property type="entry name" value="STEROL-4-ALPHA-CARBOXYLATE 3-DEHYDROGENASE, DECARBOXYLATING"/>
    <property type="match status" value="1"/>
</dbReference>
<dbReference type="InParanoid" id="I7MJT4"/>
<evidence type="ECO:0000256" key="1">
    <source>
        <dbReference type="ARBA" id="ARBA00023002"/>
    </source>
</evidence>
<dbReference type="CDD" id="cd05227">
    <property type="entry name" value="AR_SDR_e"/>
    <property type="match status" value="1"/>
</dbReference>
<gene>
    <name evidence="4" type="ORF">TTHERM_00647120</name>
</gene>
<comment type="similarity">
    <text evidence="2">Belongs to the NAD(P)-dependent epimerase/dehydratase family. Dihydroflavonol-4-reductase subfamily.</text>
</comment>
<evidence type="ECO:0000256" key="2">
    <source>
        <dbReference type="ARBA" id="ARBA00023445"/>
    </source>
</evidence>
<accession>I7MJT4</accession>